<dbReference type="Gene3D" id="3.60.130.10">
    <property type="entry name" value="Clavaminate synthase-like"/>
    <property type="match status" value="1"/>
</dbReference>
<dbReference type="Gene3D" id="3.30.2020.30">
    <property type="match status" value="1"/>
</dbReference>
<keyword evidence="19" id="KW-1185">Reference proteome</keyword>
<dbReference type="GO" id="GO:0050353">
    <property type="term" value="F:trimethyllysine dioxygenase activity"/>
    <property type="evidence" value="ECO:0007669"/>
    <property type="project" value="UniProtKB-EC"/>
</dbReference>
<name>A0A9P6DN22_9AGAM</name>
<accession>A0A9P6DN22</accession>
<dbReference type="InterPro" id="IPR012776">
    <property type="entry name" value="Trimethyllysine_dOase"/>
</dbReference>
<dbReference type="Proteomes" id="UP000886523">
    <property type="component" value="Unassembled WGS sequence"/>
</dbReference>
<comment type="cofactor">
    <cofactor evidence="2">
        <name>L-ascorbate</name>
        <dbReference type="ChEBI" id="CHEBI:38290"/>
    </cofactor>
</comment>
<dbReference type="CDD" id="cd00250">
    <property type="entry name" value="CAS_like"/>
    <property type="match status" value="1"/>
</dbReference>
<evidence type="ECO:0000256" key="5">
    <source>
        <dbReference type="ARBA" id="ARBA00012267"/>
    </source>
</evidence>
<evidence type="ECO:0000313" key="18">
    <source>
        <dbReference type="EMBL" id="KAF9507502.1"/>
    </source>
</evidence>
<comment type="catalytic activity">
    <reaction evidence="15">
        <text>N(6),N(6),N(6)-trimethyl-L-lysine + 2-oxoglutarate + O2 = (3S)-3-hydroxy-N(6),N(6),N(6)-trimethyl-L-lysine + succinate + CO2</text>
        <dbReference type="Rhea" id="RHEA:14181"/>
        <dbReference type="ChEBI" id="CHEBI:15379"/>
        <dbReference type="ChEBI" id="CHEBI:16526"/>
        <dbReference type="ChEBI" id="CHEBI:16810"/>
        <dbReference type="ChEBI" id="CHEBI:30031"/>
        <dbReference type="ChEBI" id="CHEBI:58100"/>
        <dbReference type="ChEBI" id="CHEBI:141499"/>
        <dbReference type="EC" id="1.14.11.8"/>
    </reaction>
</comment>
<dbReference type="EMBL" id="MU129079">
    <property type="protein sequence ID" value="KAF9507502.1"/>
    <property type="molecule type" value="Genomic_DNA"/>
</dbReference>
<feature type="domain" description="TauD/TfdA-like" evidence="16">
    <location>
        <begin position="106"/>
        <end position="347"/>
    </location>
</feature>
<dbReference type="Pfam" id="PF02668">
    <property type="entry name" value="TauD"/>
    <property type="match status" value="1"/>
</dbReference>
<evidence type="ECO:0000259" key="17">
    <source>
        <dbReference type="Pfam" id="PF06155"/>
    </source>
</evidence>
<keyword evidence="9" id="KW-0560">Oxidoreductase</keyword>
<reference evidence="18" key="1">
    <citation type="journal article" date="2020" name="Nat. Commun.">
        <title>Large-scale genome sequencing of mycorrhizal fungi provides insights into the early evolution of symbiotic traits.</title>
        <authorList>
            <person name="Miyauchi S."/>
            <person name="Kiss E."/>
            <person name="Kuo A."/>
            <person name="Drula E."/>
            <person name="Kohler A."/>
            <person name="Sanchez-Garcia M."/>
            <person name="Morin E."/>
            <person name="Andreopoulos B."/>
            <person name="Barry K.W."/>
            <person name="Bonito G."/>
            <person name="Buee M."/>
            <person name="Carver A."/>
            <person name="Chen C."/>
            <person name="Cichocki N."/>
            <person name="Clum A."/>
            <person name="Culley D."/>
            <person name="Crous P.W."/>
            <person name="Fauchery L."/>
            <person name="Girlanda M."/>
            <person name="Hayes R.D."/>
            <person name="Keri Z."/>
            <person name="LaButti K."/>
            <person name="Lipzen A."/>
            <person name="Lombard V."/>
            <person name="Magnuson J."/>
            <person name="Maillard F."/>
            <person name="Murat C."/>
            <person name="Nolan M."/>
            <person name="Ohm R.A."/>
            <person name="Pangilinan J."/>
            <person name="Pereira M.F."/>
            <person name="Perotto S."/>
            <person name="Peter M."/>
            <person name="Pfister S."/>
            <person name="Riley R."/>
            <person name="Sitrit Y."/>
            <person name="Stielow J.B."/>
            <person name="Szollosi G."/>
            <person name="Zifcakova L."/>
            <person name="Stursova M."/>
            <person name="Spatafora J.W."/>
            <person name="Tedersoo L."/>
            <person name="Vaario L.M."/>
            <person name="Yamada A."/>
            <person name="Yan M."/>
            <person name="Wang P."/>
            <person name="Xu J."/>
            <person name="Bruns T."/>
            <person name="Baldrian P."/>
            <person name="Vilgalys R."/>
            <person name="Dunand C."/>
            <person name="Henrissat B."/>
            <person name="Grigoriev I.V."/>
            <person name="Hibbett D."/>
            <person name="Nagy L.G."/>
            <person name="Martin F.M."/>
        </authorList>
    </citation>
    <scope>NUCLEOTIDE SEQUENCE</scope>
    <source>
        <strain evidence="18">UP504</strain>
    </source>
</reference>
<evidence type="ECO:0000256" key="15">
    <source>
        <dbReference type="ARBA" id="ARBA00049334"/>
    </source>
</evidence>
<sequence>MVLDIPFNRLWLRDHCRCAECFHPITRQRLVDTFRVTNHWPQEVKRTDAGIEITWKEGNSDGTQHISAYPWDWLSHADNRSKVSESVEFGLTAAGKEYWTSSISRSPPTVSYEDVMVSETAVLTWLEKVYRHGFCFVSDVPPTPEDTEQLIKRIAFIRETHYGGFWDFTADLAHGDTAYTNLALKAHTDTTYYTDPCGLQIFHLLSHTEGSGGESLLVDGFRAASELKTLYPDDWEILSTTPVPTHSVGDVSYKYVLRKGHPIISSSDGEPSLIRYNNDDRSIMKTSRSDEISSWYRALVRWDSVLRSSESEYWFKLTPGTVIVIDNHRVLHGRAAFTGKRRMCGAYIGRDDYMARLLALQDQRAPPGQSVWDPML</sequence>
<comment type="function">
    <text evidence="14">Converts trimethyllysine (TML) into hydroxytrimethyllysine (HTML).</text>
</comment>
<evidence type="ECO:0000256" key="3">
    <source>
        <dbReference type="ARBA" id="ARBA00005022"/>
    </source>
</evidence>
<evidence type="ECO:0000256" key="14">
    <source>
        <dbReference type="ARBA" id="ARBA00046008"/>
    </source>
</evidence>
<dbReference type="NCBIfam" id="TIGR02410">
    <property type="entry name" value="carnitine_TMLD"/>
    <property type="match status" value="1"/>
</dbReference>
<gene>
    <name evidence="18" type="ORF">BS47DRAFT_1377904</name>
</gene>
<dbReference type="EC" id="1.14.11.8" evidence="5"/>
<dbReference type="GO" id="GO:0005739">
    <property type="term" value="C:mitochondrion"/>
    <property type="evidence" value="ECO:0007669"/>
    <property type="project" value="TreeGrafter"/>
</dbReference>
<dbReference type="InterPro" id="IPR042098">
    <property type="entry name" value="TauD-like_sf"/>
</dbReference>
<keyword evidence="7" id="KW-0124">Carnitine biosynthesis</keyword>
<dbReference type="FunFam" id="3.60.130.10:FF:000001">
    <property type="entry name" value="Trimethyllysine dioxygenase, mitochondrial"/>
    <property type="match status" value="1"/>
</dbReference>
<dbReference type="OrthoDB" id="408743at2759"/>
<evidence type="ECO:0000256" key="6">
    <source>
        <dbReference type="ARBA" id="ARBA00022723"/>
    </source>
</evidence>
<dbReference type="InterPro" id="IPR038492">
    <property type="entry name" value="GBBH-like_N_sf"/>
</dbReference>
<evidence type="ECO:0000256" key="13">
    <source>
        <dbReference type="ARBA" id="ARBA00032283"/>
    </source>
</evidence>
<evidence type="ECO:0000256" key="1">
    <source>
        <dbReference type="ARBA" id="ARBA00001954"/>
    </source>
</evidence>
<evidence type="ECO:0000256" key="8">
    <source>
        <dbReference type="ARBA" id="ARBA00022964"/>
    </source>
</evidence>
<comment type="caution">
    <text evidence="18">The sequence shown here is derived from an EMBL/GenBank/DDBJ whole genome shotgun (WGS) entry which is preliminary data.</text>
</comment>
<comment type="pathway">
    <text evidence="3">Amine and polyamine biosynthesis; carnitine biosynthesis.</text>
</comment>
<evidence type="ECO:0000256" key="9">
    <source>
        <dbReference type="ARBA" id="ARBA00023002"/>
    </source>
</evidence>
<dbReference type="SUPFAM" id="SSF51197">
    <property type="entry name" value="Clavaminate synthase-like"/>
    <property type="match status" value="1"/>
</dbReference>
<evidence type="ECO:0000256" key="7">
    <source>
        <dbReference type="ARBA" id="ARBA00022873"/>
    </source>
</evidence>
<evidence type="ECO:0000313" key="19">
    <source>
        <dbReference type="Proteomes" id="UP000886523"/>
    </source>
</evidence>
<dbReference type="PANTHER" id="PTHR10696">
    <property type="entry name" value="GAMMA-BUTYROBETAINE HYDROXYLASE-RELATED"/>
    <property type="match status" value="1"/>
</dbReference>
<evidence type="ECO:0000256" key="10">
    <source>
        <dbReference type="ARBA" id="ARBA00023004"/>
    </source>
</evidence>
<evidence type="ECO:0000256" key="2">
    <source>
        <dbReference type="ARBA" id="ARBA00001961"/>
    </source>
</evidence>
<dbReference type="PANTHER" id="PTHR10696:SF51">
    <property type="entry name" value="TRIMETHYLLYSINE DIOXYGENASE, MITOCHONDRIAL"/>
    <property type="match status" value="1"/>
</dbReference>
<keyword evidence="8" id="KW-0223">Dioxygenase</keyword>
<protein>
    <recommendedName>
        <fullName evidence="5">trimethyllysine dioxygenase</fullName>
        <ecNumber evidence="5">1.14.11.8</ecNumber>
    </recommendedName>
    <alternativeName>
        <fullName evidence="12">Epsilon-trimethyllysine 2-oxoglutarate dioxygenase</fullName>
    </alternativeName>
    <alternativeName>
        <fullName evidence="11">TML hydroxylase</fullName>
    </alternativeName>
    <alternativeName>
        <fullName evidence="13">TML-alpha-ketoglutarate dioxygenase</fullName>
    </alternativeName>
</protein>
<dbReference type="GO" id="GO:0005506">
    <property type="term" value="F:iron ion binding"/>
    <property type="evidence" value="ECO:0007669"/>
    <property type="project" value="InterPro"/>
</dbReference>
<dbReference type="AlphaFoldDB" id="A0A9P6DN22"/>
<comment type="similarity">
    <text evidence="4">Belongs to the gamma-BBH/TMLD family.</text>
</comment>
<dbReference type="InterPro" id="IPR003819">
    <property type="entry name" value="TauD/TfdA-like"/>
</dbReference>
<dbReference type="InterPro" id="IPR050411">
    <property type="entry name" value="AlphaKG_dependent_hydroxylases"/>
</dbReference>
<keyword evidence="6" id="KW-0479">Metal-binding</keyword>
<evidence type="ECO:0000259" key="16">
    <source>
        <dbReference type="Pfam" id="PF02668"/>
    </source>
</evidence>
<feature type="domain" description="Gamma-butyrobetaine hydroxylase-like N-terminal" evidence="17">
    <location>
        <begin position="8"/>
        <end position="74"/>
    </location>
</feature>
<dbReference type="InterPro" id="IPR010376">
    <property type="entry name" value="GBBH-like_N"/>
</dbReference>
<keyword evidence="10" id="KW-0408">Iron</keyword>
<proteinExistence type="inferred from homology"/>
<dbReference type="GO" id="GO:0045329">
    <property type="term" value="P:carnitine biosynthetic process"/>
    <property type="evidence" value="ECO:0007669"/>
    <property type="project" value="UniProtKB-KW"/>
</dbReference>
<comment type="cofactor">
    <cofactor evidence="1">
        <name>Fe(2+)</name>
        <dbReference type="ChEBI" id="CHEBI:29033"/>
    </cofactor>
</comment>
<evidence type="ECO:0000256" key="11">
    <source>
        <dbReference type="ARBA" id="ARBA00030363"/>
    </source>
</evidence>
<evidence type="ECO:0000256" key="12">
    <source>
        <dbReference type="ARBA" id="ARBA00031778"/>
    </source>
</evidence>
<evidence type="ECO:0000256" key="4">
    <source>
        <dbReference type="ARBA" id="ARBA00008654"/>
    </source>
</evidence>
<organism evidence="18 19">
    <name type="scientific">Hydnum rufescens UP504</name>
    <dbReference type="NCBI Taxonomy" id="1448309"/>
    <lineage>
        <taxon>Eukaryota</taxon>
        <taxon>Fungi</taxon>
        <taxon>Dikarya</taxon>
        <taxon>Basidiomycota</taxon>
        <taxon>Agaricomycotina</taxon>
        <taxon>Agaricomycetes</taxon>
        <taxon>Cantharellales</taxon>
        <taxon>Hydnaceae</taxon>
        <taxon>Hydnum</taxon>
    </lineage>
</organism>
<dbReference type="Pfam" id="PF06155">
    <property type="entry name" value="GBBH-like_N"/>
    <property type="match status" value="1"/>
</dbReference>